<feature type="region of interest" description="Disordered" evidence="1">
    <location>
        <begin position="198"/>
        <end position="218"/>
    </location>
</feature>
<feature type="region of interest" description="Disordered" evidence="1">
    <location>
        <begin position="332"/>
        <end position="352"/>
    </location>
</feature>
<sequence>MAARRLAEWHTCMPQARQLVTRSPPSTFKALVTAPLLRPNFPLTVMRTASRYSGPGPTDSHTAPATTMGEEQAETHADADEVELGPDEIGQLLLEAGVPEERIEAILQDMLAAQEADGFIDVDQYPELVALMTEDQPATSADAPFDETWLDAPSPEVADALQQHQENVETAARESLEARIAKLPREQLLSLYAEIEQSNQQHATREGSSSDDGDLDLDLLDLDLDQPEDNSPFIRQDMAKDDDLDFAKAAQRQRSMRGQLGRLDVDELPADVQVDLDPRSQKRLVRLQEREQARRASSILAEDEELVGNPDEDPDKAWVHELIDDLQVAGEARAAGKQETPKTRPGADDAVSEFSLGRLPDDRVREREEWQRSVSHARSAETMYQAVLTLIFRDRIIPGLVGTSLEIMPPEISRSRAKVVIPWQVSNHAEEEAVAAELKRAEKRLRRHIAQGLNLKRTPAIVFRRTAARERQAEMDALFEEIHRREGW</sequence>
<reference evidence="2 3" key="1">
    <citation type="journal article" date="2008" name="Nature">
        <title>The genome of the choanoflagellate Monosiga brevicollis and the origin of metazoans.</title>
        <authorList>
            <consortium name="JGI Sequencing"/>
            <person name="King N."/>
            <person name="Westbrook M.J."/>
            <person name="Young S.L."/>
            <person name="Kuo A."/>
            <person name="Abedin M."/>
            <person name="Chapman J."/>
            <person name="Fairclough S."/>
            <person name="Hellsten U."/>
            <person name="Isogai Y."/>
            <person name="Letunic I."/>
            <person name="Marr M."/>
            <person name="Pincus D."/>
            <person name="Putnam N."/>
            <person name="Rokas A."/>
            <person name="Wright K.J."/>
            <person name="Zuzow R."/>
            <person name="Dirks W."/>
            <person name="Good M."/>
            <person name="Goodstein D."/>
            <person name="Lemons D."/>
            <person name="Li W."/>
            <person name="Lyons J.B."/>
            <person name="Morris A."/>
            <person name="Nichols S."/>
            <person name="Richter D.J."/>
            <person name="Salamov A."/>
            <person name="Bork P."/>
            <person name="Lim W.A."/>
            <person name="Manning G."/>
            <person name="Miller W.T."/>
            <person name="McGinnis W."/>
            <person name="Shapiro H."/>
            <person name="Tjian R."/>
            <person name="Grigoriev I.V."/>
            <person name="Rokhsar D."/>
        </authorList>
    </citation>
    <scope>NUCLEOTIDE SEQUENCE [LARGE SCALE GENOMIC DNA]</scope>
    <source>
        <strain evidence="3">MX1 / ATCC 50154</strain>
    </source>
</reference>
<dbReference type="InterPro" id="IPR015946">
    <property type="entry name" value="KH_dom-like_a/b"/>
</dbReference>
<evidence type="ECO:0000313" key="2">
    <source>
        <dbReference type="EMBL" id="EDQ91341.1"/>
    </source>
</evidence>
<dbReference type="EMBL" id="CH991545">
    <property type="protein sequence ID" value="EDQ91341.1"/>
    <property type="molecule type" value="Genomic_DNA"/>
</dbReference>
<keyword evidence="3" id="KW-1185">Reference proteome</keyword>
<feature type="compositionally biased region" description="Acidic residues" evidence="1">
    <location>
        <begin position="209"/>
        <end position="218"/>
    </location>
</feature>
<gene>
    <name evidence="2" type="ORF">MONBRDRAFT_23636</name>
</gene>
<dbReference type="GeneID" id="5889300"/>
<dbReference type="SUPFAM" id="SSF89919">
    <property type="entry name" value="Ribosome-binding factor A, RbfA"/>
    <property type="match status" value="1"/>
</dbReference>
<dbReference type="Proteomes" id="UP000001357">
    <property type="component" value="Unassembled WGS sequence"/>
</dbReference>
<accession>A9UU12</accession>
<dbReference type="RefSeq" id="XP_001743763.1">
    <property type="nucleotide sequence ID" value="XM_001743711.1"/>
</dbReference>
<dbReference type="InParanoid" id="A9UU12"/>
<feature type="region of interest" description="Disordered" evidence="1">
    <location>
        <begin position="48"/>
        <end position="78"/>
    </location>
</feature>
<evidence type="ECO:0008006" key="4">
    <source>
        <dbReference type="Google" id="ProtNLM"/>
    </source>
</evidence>
<protein>
    <recommendedName>
        <fullName evidence="4">Ribosome-binding factor A</fullName>
    </recommendedName>
</protein>
<dbReference type="KEGG" id="mbr:MONBRDRAFT_23636"/>
<dbReference type="AlphaFoldDB" id="A9UU12"/>
<evidence type="ECO:0000256" key="1">
    <source>
        <dbReference type="SAM" id="MobiDB-lite"/>
    </source>
</evidence>
<evidence type="ECO:0000313" key="3">
    <source>
        <dbReference type="Proteomes" id="UP000001357"/>
    </source>
</evidence>
<name>A9UU12_MONBE</name>
<dbReference type="Gene3D" id="3.30.300.20">
    <property type="match status" value="1"/>
</dbReference>
<proteinExistence type="predicted"/>
<dbReference type="InterPro" id="IPR023799">
    <property type="entry name" value="RbfA_dom_sf"/>
</dbReference>
<organism evidence="2 3">
    <name type="scientific">Monosiga brevicollis</name>
    <name type="common">Choanoflagellate</name>
    <dbReference type="NCBI Taxonomy" id="81824"/>
    <lineage>
        <taxon>Eukaryota</taxon>
        <taxon>Choanoflagellata</taxon>
        <taxon>Craspedida</taxon>
        <taxon>Salpingoecidae</taxon>
        <taxon>Monosiga</taxon>
    </lineage>
</organism>
<feature type="compositionally biased region" description="Basic and acidic residues" evidence="1">
    <location>
        <begin position="334"/>
        <end position="347"/>
    </location>
</feature>